<dbReference type="Pfam" id="PF24585">
    <property type="entry name" value="YunG"/>
    <property type="match status" value="1"/>
</dbReference>
<name>A0A4Q8BEY7_9ACTN</name>
<proteinExistence type="inferred from homology"/>
<accession>A0A4Q8BEY7</accession>
<comment type="similarity">
    <text evidence="2 5">Belongs to the Nudix hydrolase family.</text>
</comment>
<dbReference type="GO" id="GO:0006281">
    <property type="term" value="P:DNA repair"/>
    <property type="evidence" value="ECO:0007669"/>
    <property type="project" value="InterPro"/>
</dbReference>
<comment type="cofactor">
    <cofactor evidence="1">
        <name>Mg(2+)</name>
        <dbReference type="ChEBI" id="CHEBI:18420"/>
    </cofactor>
</comment>
<evidence type="ECO:0000256" key="5">
    <source>
        <dbReference type="RuleBase" id="RU003476"/>
    </source>
</evidence>
<dbReference type="GO" id="GO:0035539">
    <property type="term" value="F:8-oxo-7,8-dihydrodeoxyguanosine triphosphate pyrophosphatase activity"/>
    <property type="evidence" value="ECO:0007669"/>
    <property type="project" value="TreeGrafter"/>
</dbReference>
<feature type="domain" description="Nudix hydrolase" evidence="6">
    <location>
        <begin position="170"/>
        <end position="296"/>
    </location>
</feature>
<keyword evidence="3 5" id="KW-0378">Hydrolase</keyword>
<comment type="caution">
    <text evidence="7">The sequence shown here is derived from an EMBL/GenBank/DDBJ whole genome shotgun (WGS) entry which is preliminary data.</text>
</comment>
<keyword evidence="8" id="KW-1185">Reference proteome</keyword>
<dbReference type="AlphaFoldDB" id="A0A4Q8BEY7"/>
<dbReference type="GO" id="GO:0044715">
    <property type="term" value="F:8-oxo-dGDP phosphatase activity"/>
    <property type="evidence" value="ECO:0007669"/>
    <property type="project" value="TreeGrafter"/>
</dbReference>
<dbReference type="PANTHER" id="PTHR47707">
    <property type="entry name" value="8-OXO-DGTP DIPHOSPHATASE"/>
    <property type="match status" value="1"/>
</dbReference>
<dbReference type="SUPFAM" id="SSF55811">
    <property type="entry name" value="Nudix"/>
    <property type="match status" value="1"/>
</dbReference>
<dbReference type="PROSITE" id="PS51462">
    <property type="entry name" value="NUDIX"/>
    <property type="match status" value="1"/>
</dbReference>
<evidence type="ECO:0000256" key="2">
    <source>
        <dbReference type="ARBA" id="ARBA00005582"/>
    </source>
</evidence>
<dbReference type="InterPro" id="IPR020084">
    <property type="entry name" value="NUDIX_hydrolase_CS"/>
</dbReference>
<dbReference type="PANTHER" id="PTHR47707:SF2">
    <property type="entry name" value="CTP PYROPHOSPHOHYDROLASE"/>
    <property type="match status" value="1"/>
</dbReference>
<evidence type="ECO:0000313" key="7">
    <source>
        <dbReference type="EMBL" id="RZU75941.1"/>
    </source>
</evidence>
<dbReference type="GO" id="GO:0008413">
    <property type="term" value="F:8-oxo-7,8-dihydroguanosine triphosphate pyrophosphatase activity"/>
    <property type="evidence" value="ECO:0007669"/>
    <property type="project" value="TreeGrafter"/>
</dbReference>
<reference evidence="7 8" key="1">
    <citation type="submission" date="2019-02" db="EMBL/GenBank/DDBJ databases">
        <title>Sequencing the genomes of 1000 actinobacteria strains.</title>
        <authorList>
            <person name="Klenk H.-P."/>
        </authorList>
    </citation>
    <scope>NUCLEOTIDE SEQUENCE [LARGE SCALE GENOMIC DNA]</scope>
    <source>
        <strain evidence="7 8">DSM 45612</strain>
    </source>
</reference>
<evidence type="ECO:0000259" key="6">
    <source>
        <dbReference type="PROSITE" id="PS51462"/>
    </source>
</evidence>
<protein>
    <submittedName>
        <fullName evidence="7">ADP-ribose pyrophosphatase YjhB (NUDIX family)</fullName>
    </submittedName>
</protein>
<evidence type="ECO:0000256" key="4">
    <source>
        <dbReference type="ARBA" id="ARBA00022842"/>
    </source>
</evidence>
<gene>
    <name evidence="7" type="ORF">EV384_4521</name>
</gene>
<sequence>MLRPVLRAGWGADTCDPHDVQDWHAGNAARGQCGVTALIIQDLLGGELILGEVLAGDAKVGYHYWNRLADGPEVDLTADQFQPPEVVVGGQVQQRPPGPPLRCRQQYEILRDRVFAALYGGNPRNSDGRPTGRARERRQISTPATVRHAMASAYDGGHNAPVSISAEGSPKARIVTALLRDDNRVLLCHRSPQRRWYPDVWDLPGGHVEPGELPGAALAREVREELGIDIAAPSGPPVQEVRADTFDMQIWLIEAWTGSPVNVAPDEHDAIAWFTEDALGELSLAHDSYLAMFNKVLGEHRA</sequence>
<evidence type="ECO:0000313" key="8">
    <source>
        <dbReference type="Proteomes" id="UP000294114"/>
    </source>
</evidence>
<organism evidence="7 8">
    <name type="scientific">Micromonospora kangleipakensis</name>
    <dbReference type="NCBI Taxonomy" id="1077942"/>
    <lineage>
        <taxon>Bacteria</taxon>
        <taxon>Bacillati</taxon>
        <taxon>Actinomycetota</taxon>
        <taxon>Actinomycetes</taxon>
        <taxon>Micromonosporales</taxon>
        <taxon>Micromonosporaceae</taxon>
        <taxon>Micromonospora</taxon>
    </lineage>
</organism>
<dbReference type="InterPro" id="IPR015797">
    <property type="entry name" value="NUDIX_hydrolase-like_dom_sf"/>
</dbReference>
<dbReference type="InterPro" id="IPR047127">
    <property type="entry name" value="MutT-like"/>
</dbReference>
<evidence type="ECO:0000256" key="1">
    <source>
        <dbReference type="ARBA" id="ARBA00001946"/>
    </source>
</evidence>
<dbReference type="PROSITE" id="PS00893">
    <property type="entry name" value="NUDIX_BOX"/>
    <property type="match status" value="1"/>
</dbReference>
<dbReference type="Gene3D" id="3.90.79.10">
    <property type="entry name" value="Nucleoside Triphosphate Pyrophosphohydrolase"/>
    <property type="match status" value="1"/>
</dbReference>
<keyword evidence="4" id="KW-0460">Magnesium</keyword>
<dbReference type="PRINTS" id="PR00502">
    <property type="entry name" value="NUDIXFAMILY"/>
</dbReference>
<dbReference type="Pfam" id="PF00293">
    <property type="entry name" value="NUDIX"/>
    <property type="match status" value="1"/>
</dbReference>
<dbReference type="InterPro" id="IPR000086">
    <property type="entry name" value="NUDIX_hydrolase_dom"/>
</dbReference>
<dbReference type="Proteomes" id="UP000294114">
    <property type="component" value="Unassembled WGS sequence"/>
</dbReference>
<dbReference type="InterPro" id="IPR056238">
    <property type="entry name" value="YunG-like"/>
</dbReference>
<dbReference type="GO" id="GO:0044716">
    <property type="term" value="F:8-oxo-GDP phosphatase activity"/>
    <property type="evidence" value="ECO:0007669"/>
    <property type="project" value="TreeGrafter"/>
</dbReference>
<dbReference type="InterPro" id="IPR020476">
    <property type="entry name" value="Nudix_hydrolase"/>
</dbReference>
<dbReference type="EMBL" id="SHLD01000001">
    <property type="protein sequence ID" value="RZU75941.1"/>
    <property type="molecule type" value="Genomic_DNA"/>
</dbReference>
<evidence type="ECO:0000256" key="3">
    <source>
        <dbReference type="ARBA" id="ARBA00022801"/>
    </source>
</evidence>